<organism evidence="3 4">
    <name type="scientific">Alligator mississippiensis</name>
    <name type="common">American alligator</name>
    <dbReference type="NCBI Taxonomy" id="8496"/>
    <lineage>
        <taxon>Eukaryota</taxon>
        <taxon>Metazoa</taxon>
        <taxon>Chordata</taxon>
        <taxon>Craniata</taxon>
        <taxon>Vertebrata</taxon>
        <taxon>Euteleostomi</taxon>
        <taxon>Archelosauria</taxon>
        <taxon>Archosauria</taxon>
        <taxon>Crocodylia</taxon>
        <taxon>Alligatoridae</taxon>
        <taxon>Alligatorinae</taxon>
        <taxon>Alligator</taxon>
    </lineage>
</organism>
<accession>A0A151LY93</accession>
<dbReference type="Gene3D" id="1.10.10.60">
    <property type="entry name" value="Homeodomain-like"/>
    <property type="match status" value="1"/>
</dbReference>
<dbReference type="Pfam" id="PF13837">
    <property type="entry name" value="Myb_DNA-bind_4"/>
    <property type="match status" value="1"/>
</dbReference>
<evidence type="ECO:0000313" key="3">
    <source>
        <dbReference type="EMBL" id="KYO17223.1"/>
    </source>
</evidence>
<comment type="caution">
    <text evidence="3">The sequence shown here is derived from an EMBL/GenBank/DDBJ whole genome shotgun (WGS) entry which is preliminary data.</text>
</comment>
<feature type="domain" description="Myb/SANT-like DNA-binding" evidence="2">
    <location>
        <begin position="25"/>
        <end position="109"/>
    </location>
</feature>
<dbReference type="PANTHER" id="PTHR47595">
    <property type="entry name" value="HEAT SHOCK 70 KDA PROTEIN 14"/>
    <property type="match status" value="1"/>
</dbReference>
<proteinExistence type="predicted"/>
<evidence type="ECO:0000313" key="4">
    <source>
        <dbReference type="Proteomes" id="UP000050525"/>
    </source>
</evidence>
<evidence type="ECO:0000259" key="2">
    <source>
        <dbReference type="Pfam" id="PF13837"/>
    </source>
</evidence>
<dbReference type="InterPro" id="IPR044822">
    <property type="entry name" value="Myb_DNA-bind_4"/>
</dbReference>
<dbReference type="PANTHER" id="PTHR47595:SF1">
    <property type="entry name" value="MYB_SANT-LIKE DNA-BINDING DOMAIN-CONTAINING PROTEIN"/>
    <property type="match status" value="1"/>
</dbReference>
<feature type="compositionally biased region" description="Polar residues" evidence="1">
    <location>
        <begin position="1"/>
        <end position="18"/>
    </location>
</feature>
<dbReference type="Proteomes" id="UP000050525">
    <property type="component" value="Unassembled WGS sequence"/>
</dbReference>
<sequence length="134" mass="15248">MSQKAKASSMKPTAQEAYTPNAYGPKWTREELDLIDIWSEHRIIDRLESRRNKPVYVEIAKGMQARVHNHDWTQVSCKIKSLRSAFFRAKDANSCSEVDRTIAPFYKKLSIIPSKDEGDNPGLETFSTGVGLEM</sequence>
<evidence type="ECO:0000256" key="1">
    <source>
        <dbReference type="SAM" id="MobiDB-lite"/>
    </source>
</evidence>
<dbReference type="EMBL" id="AKHW03007048">
    <property type="protein sequence ID" value="KYO17223.1"/>
    <property type="molecule type" value="Genomic_DNA"/>
</dbReference>
<keyword evidence="4" id="KW-1185">Reference proteome</keyword>
<dbReference type="AlphaFoldDB" id="A0A151LY93"/>
<name>A0A151LY93_ALLMI</name>
<reference evidence="3 4" key="1">
    <citation type="journal article" date="2012" name="Genome Biol.">
        <title>Sequencing three crocodilian genomes to illuminate the evolution of archosaurs and amniotes.</title>
        <authorList>
            <person name="St John J.A."/>
            <person name="Braun E.L."/>
            <person name="Isberg S.R."/>
            <person name="Miles L.G."/>
            <person name="Chong A.Y."/>
            <person name="Gongora J."/>
            <person name="Dalzell P."/>
            <person name="Moran C."/>
            <person name="Bed'hom B."/>
            <person name="Abzhanov A."/>
            <person name="Burgess S.C."/>
            <person name="Cooksey A.M."/>
            <person name="Castoe T.A."/>
            <person name="Crawford N.G."/>
            <person name="Densmore L.D."/>
            <person name="Drew J.C."/>
            <person name="Edwards S.V."/>
            <person name="Faircloth B.C."/>
            <person name="Fujita M.K."/>
            <person name="Greenwold M.J."/>
            <person name="Hoffmann F.G."/>
            <person name="Howard J.M."/>
            <person name="Iguchi T."/>
            <person name="Janes D.E."/>
            <person name="Khan S.Y."/>
            <person name="Kohno S."/>
            <person name="de Koning A.J."/>
            <person name="Lance S.L."/>
            <person name="McCarthy F.M."/>
            <person name="McCormack J.E."/>
            <person name="Merchant M.E."/>
            <person name="Peterson D.G."/>
            <person name="Pollock D.D."/>
            <person name="Pourmand N."/>
            <person name="Raney B.J."/>
            <person name="Roessler K.A."/>
            <person name="Sanford J.R."/>
            <person name="Sawyer R.H."/>
            <person name="Schmidt C.J."/>
            <person name="Triplett E.W."/>
            <person name="Tuberville T.D."/>
            <person name="Venegas-Anaya M."/>
            <person name="Howard J.T."/>
            <person name="Jarvis E.D."/>
            <person name="Guillette L.J.Jr."/>
            <person name="Glenn T.C."/>
            <person name="Green R.E."/>
            <person name="Ray D.A."/>
        </authorList>
    </citation>
    <scope>NUCLEOTIDE SEQUENCE [LARGE SCALE GENOMIC DNA]</scope>
    <source>
        <strain evidence="3">KSC_2009_1</strain>
    </source>
</reference>
<protein>
    <recommendedName>
        <fullName evidence="2">Myb/SANT-like DNA-binding domain-containing protein</fullName>
    </recommendedName>
</protein>
<gene>
    <name evidence="3" type="ORF">Y1Q_0005146</name>
</gene>
<feature type="region of interest" description="Disordered" evidence="1">
    <location>
        <begin position="1"/>
        <end position="21"/>
    </location>
</feature>